<protein>
    <submittedName>
        <fullName evidence="1">Uncharacterized protein</fullName>
    </submittedName>
</protein>
<dbReference type="Proteomes" id="UP000257559">
    <property type="component" value="Chromosome"/>
</dbReference>
<sequence length="59" mass="7009">MTLLIIFIALRSLRYKSIDLMSGIVEVKINELHNKYQKLFKNRSIKTKFGTSLIFNSFW</sequence>
<keyword evidence="2" id="KW-1185">Reference proteome</keyword>
<name>A0A3B0PQL4_9BACT</name>
<dbReference type="EMBL" id="LS991951">
    <property type="protein sequence ID" value="SYV97960.1"/>
    <property type="molecule type" value="Genomic_DNA"/>
</dbReference>
<reference evidence="2" key="1">
    <citation type="submission" date="2018-06" db="EMBL/GenBank/DDBJ databases">
        <authorList>
            <consortium name="Pathogen Informatics"/>
        </authorList>
    </citation>
    <scope>NUCLEOTIDE SEQUENCE [LARGE SCALE GENOMIC DNA]</scope>
    <source>
        <strain evidence="2">NCTC10132</strain>
    </source>
</reference>
<dbReference type="AlphaFoldDB" id="A0A3B0PQL4"/>
<evidence type="ECO:0000313" key="2">
    <source>
        <dbReference type="Proteomes" id="UP000257559"/>
    </source>
</evidence>
<organism evidence="1 2">
    <name type="scientific">Mycoplasmopsis edwardii</name>
    <dbReference type="NCBI Taxonomy" id="53558"/>
    <lineage>
        <taxon>Bacteria</taxon>
        <taxon>Bacillati</taxon>
        <taxon>Mycoplasmatota</taxon>
        <taxon>Mycoplasmoidales</taxon>
        <taxon>Metamycoplasmataceae</taxon>
        <taxon>Mycoplasmopsis</taxon>
    </lineage>
</organism>
<accession>A0A3B0PQL4</accession>
<gene>
    <name evidence="1" type="ORF">NCTC10132_01332</name>
</gene>
<proteinExistence type="predicted"/>
<dbReference type="KEGG" id="medw:NCTC10132_01332"/>
<feature type="non-terminal residue" evidence="1">
    <location>
        <position position="59"/>
    </location>
</feature>
<evidence type="ECO:0000313" key="1">
    <source>
        <dbReference type="EMBL" id="SYV97960.1"/>
    </source>
</evidence>